<dbReference type="EMBL" id="JAGIYZ010000013">
    <property type="protein sequence ID" value="MBP0465143.1"/>
    <property type="molecule type" value="Genomic_DNA"/>
</dbReference>
<feature type="region of interest" description="Disordered" evidence="1">
    <location>
        <begin position="1"/>
        <end position="32"/>
    </location>
</feature>
<organism evidence="2 3">
    <name type="scientific">Roseomonas nitratireducens</name>
    <dbReference type="NCBI Taxonomy" id="2820810"/>
    <lineage>
        <taxon>Bacteria</taxon>
        <taxon>Pseudomonadati</taxon>
        <taxon>Pseudomonadota</taxon>
        <taxon>Alphaproteobacteria</taxon>
        <taxon>Acetobacterales</taxon>
        <taxon>Roseomonadaceae</taxon>
        <taxon>Roseomonas</taxon>
    </lineage>
</organism>
<protein>
    <submittedName>
        <fullName evidence="2">Uncharacterized protein</fullName>
    </submittedName>
</protein>
<dbReference type="RefSeq" id="WP_209352526.1">
    <property type="nucleotide sequence ID" value="NZ_JAGIYZ010000013.1"/>
</dbReference>
<accession>A0ABS4AUV1</accession>
<evidence type="ECO:0000313" key="3">
    <source>
        <dbReference type="Proteomes" id="UP000680815"/>
    </source>
</evidence>
<sequence>MGSNDPIRLTARTEGVAARKASAPSEPPTGRALWPTFMRRTLAEEELPAPAPREVCAAK</sequence>
<keyword evidence="3" id="KW-1185">Reference proteome</keyword>
<reference evidence="2 3" key="1">
    <citation type="submission" date="2021-03" db="EMBL/GenBank/DDBJ databases">
        <authorList>
            <person name="So Y."/>
        </authorList>
    </citation>
    <scope>NUCLEOTIDE SEQUENCE [LARGE SCALE GENOMIC DNA]</scope>
    <source>
        <strain evidence="2 3">PWR1</strain>
    </source>
</reference>
<dbReference type="Proteomes" id="UP000680815">
    <property type="component" value="Unassembled WGS sequence"/>
</dbReference>
<comment type="caution">
    <text evidence="2">The sequence shown here is derived from an EMBL/GenBank/DDBJ whole genome shotgun (WGS) entry which is preliminary data.</text>
</comment>
<name>A0ABS4AUV1_9PROT</name>
<evidence type="ECO:0000313" key="2">
    <source>
        <dbReference type="EMBL" id="MBP0465143.1"/>
    </source>
</evidence>
<gene>
    <name evidence="2" type="ORF">J5Y09_14555</name>
</gene>
<proteinExistence type="predicted"/>
<evidence type="ECO:0000256" key="1">
    <source>
        <dbReference type="SAM" id="MobiDB-lite"/>
    </source>
</evidence>